<accession>A0A0C3B6S3</accession>
<evidence type="ECO:0000313" key="1">
    <source>
        <dbReference type="EMBL" id="KIM27141.1"/>
    </source>
</evidence>
<dbReference type="InterPro" id="IPR032675">
    <property type="entry name" value="LRR_dom_sf"/>
</dbReference>
<dbReference type="SUPFAM" id="SSF52058">
    <property type="entry name" value="L domain-like"/>
    <property type="match status" value="1"/>
</dbReference>
<reference evidence="2" key="2">
    <citation type="submission" date="2015-01" db="EMBL/GenBank/DDBJ databases">
        <title>Evolutionary Origins and Diversification of the Mycorrhizal Mutualists.</title>
        <authorList>
            <consortium name="DOE Joint Genome Institute"/>
            <consortium name="Mycorrhizal Genomics Consortium"/>
            <person name="Kohler A."/>
            <person name="Kuo A."/>
            <person name="Nagy L.G."/>
            <person name="Floudas D."/>
            <person name="Copeland A."/>
            <person name="Barry K.W."/>
            <person name="Cichocki N."/>
            <person name="Veneault-Fourrey C."/>
            <person name="LaButti K."/>
            <person name="Lindquist E.A."/>
            <person name="Lipzen A."/>
            <person name="Lundell T."/>
            <person name="Morin E."/>
            <person name="Murat C."/>
            <person name="Riley R."/>
            <person name="Ohm R."/>
            <person name="Sun H."/>
            <person name="Tunlid A."/>
            <person name="Henrissat B."/>
            <person name="Grigoriev I.V."/>
            <person name="Hibbett D.S."/>
            <person name="Martin F."/>
        </authorList>
    </citation>
    <scope>NUCLEOTIDE SEQUENCE [LARGE SCALE GENOMIC DNA]</scope>
    <source>
        <strain evidence="2">MAFF 305830</strain>
    </source>
</reference>
<keyword evidence="2" id="KW-1185">Reference proteome</keyword>
<evidence type="ECO:0000313" key="2">
    <source>
        <dbReference type="Proteomes" id="UP000054097"/>
    </source>
</evidence>
<dbReference type="Proteomes" id="UP000054097">
    <property type="component" value="Unassembled WGS sequence"/>
</dbReference>
<gene>
    <name evidence="1" type="ORF">M408DRAFT_173913</name>
</gene>
<protein>
    <submittedName>
        <fullName evidence="1">Uncharacterized protein</fullName>
    </submittedName>
</protein>
<proteinExistence type="predicted"/>
<organism evidence="1 2">
    <name type="scientific">Serendipita vermifera MAFF 305830</name>
    <dbReference type="NCBI Taxonomy" id="933852"/>
    <lineage>
        <taxon>Eukaryota</taxon>
        <taxon>Fungi</taxon>
        <taxon>Dikarya</taxon>
        <taxon>Basidiomycota</taxon>
        <taxon>Agaricomycotina</taxon>
        <taxon>Agaricomycetes</taxon>
        <taxon>Sebacinales</taxon>
        <taxon>Serendipitaceae</taxon>
        <taxon>Serendipita</taxon>
    </lineage>
</organism>
<dbReference type="AlphaFoldDB" id="A0A0C3B6S3"/>
<dbReference type="HOGENOM" id="CLU_041588_0_0_1"/>
<reference evidence="1 2" key="1">
    <citation type="submission" date="2014-04" db="EMBL/GenBank/DDBJ databases">
        <authorList>
            <consortium name="DOE Joint Genome Institute"/>
            <person name="Kuo A."/>
            <person name="Zuccaro A."/>
            <person name="Kohler A."/>
            <person name="Nagy L.G."/>
            <person name="Floudas D."/>
            <person name="Copeland A."/>
            <person name="Barry K.W."/>
            <person name="Cichocki N."/>
            <person name="Veneault-Fourrey C."/>
            <person name="LaButti K."/>
            <person name="Lindquist E.A."/>
            <person name="Lipzen A."/>
            <person name="Lundell T."/>
            <person name="Morin E."/>
            <person name="Murat C."/>
            <person name="Sun H."/>
            <person name="Tunlid A."/>
            <person name="Henrissat B."/>
            <person name="Grigoriev I.V."/>
            <person name="Hibbett D.S."/>
            <person name="Martin F."/>
            <person name="Nordberg H.P."/>
            <person name="Cantor M.N."/>
            <person name="Hua S.X."/>
        </authorList>
    </citation>
    <scope>NUCLEOTIDE SEQUENCE [LARGE SCALE GENOMIC DNA]</scope>
    <source>
        <strain evidence="1 2">MAFF 305830</strain>
    </source>
</reference>
<dbReference type="EMBL" id="KN824301">
    <property type="protein sequence ID" value="KIM27141.1"/>
    <property type="molecule type" value="Genomic_DNA"/>
</dbReference>
<dbReference type="Gene3D" id="3.80.10.10">
    <property type="entry name" value="Ribonuclease Inhibitor"/>
    <property type="match status" value="1"/>
</dbReference>
<sequence>MPRVACHCSVNLCLMDLHIDRFATYVTCITSQQLASAIRRLQGTKFELVCCLVPQFCSTDETYWEGLDPIWFEQQCRALSLLIEGSLDRFPHMFRNMTALEELVVSEMNNSYLRFLHQLEESSPNLHTLELQGGFPESLMYHSVLLGRLKTLSIESSFRSSLCLSRILESSSCLEKLHWDGTARSEYVNPMIPSSRSMIYIILTNSGMSVFPTVTYAHVIDLDIKFTNNRSWKFNETDLEVQMPALRTLTLEGRWGALKSIRAPGVTRLTLRRSTEPMKNRLDAVQNTSVFPSILRLDRCIGEPELVSILRRTWKDIKELHLGLSSRNDHLRRTMTDALSGNAGESILCPQLCAITILSLKPDAMHADVIEKMKQSMRDIEKGRRPFGNLDLLRCGWVQWAGRLYEGGMESWPNQEWTDFI</sequence>
<name>A0A0C3B6S3_SERVB</name>